<gene>
    <name evidence="6" type="ORF">PNOK_0409800</name>
</gene>
<dbReference type="PANTHER" id="PTHR11071">
    <property type="entry name" value="PEPTIDYL-PROLYL CIS-TRANS ISOMERASE"/>
    <property type="match status" value="1"/>
</dbReference>
<keyword evidence="2 4" id="KW-0697">Rotamase</keyword>
<feature type="domain" description="PPIase cyclophilin-type" evidence="5">
    <location>
        <begin position="28"/>
        <end position="192"/>
    </location>
</feature>
<dbReference type="STRING" id="2282107.A0A286UPD7"/>
<dbReference type="GO" id="GO:0005737">
    <property type="term" value="C:cytoplasm"/>
    <property type="evidence" value="ECO:0007669"/>
    <property type="project" value="TreeGrafter"/>
</dbReference>
<evidence type="ECO:0000313" key="6">
    <source>
        <dbReference type="EMBL" id="PAV21471.1"/>
    </source>
</evidence>
<protein>
    <recommendedName>
        <fullName evidence="4">Peptidyl-prolyl cis-trans isomerase</fullName>
        <shortName evidence="4">PPIase</shortName>
        <ecNumber evidence="4">5.2.1.8</ecNumber>
    </recommendedName>
</protein>
<dbReference type="EMBL" id="NBII01000003">
    <property type="protein sequence ID" value="PAV21471.1"/>
    <property type="molecule type" value="Genomic_DNA"/>
</dbReference>
<dbReference type="PRINTS" id="PR00153">
    <property type="entry name" value="CSAPPISMRASE"/>
</dbReference>
<dbReference type="InterPro" id="IPR029000">
    <property type="entry name" value="Cyclophilin-like_dom_sf"/>
</dbReference>
<dbReference type="InterPro" id="IPR020892">
    <property type="entry name" value="Cyclophilin-type_PPIase_CS"/>
</dbReference>
<dbReference type="CDD" id="cd01926">
    <property type="entry name" value="cyclophilin_ABH_like"/>
    <property type="match status" value="1"/>
</dbReference>
<sequence>MLVATINHLIEIFVMSTESSSEQRPLVYFDITCGEESLGRIIFSLFDDLVPKTAENFRCLCTGEKGIGKSGKPLSYKGSKFHRVIEQFMIQGGDFTAGNGTGGESIYGAKFADEKFARKHDKPFLLSMANAGPNTNGSQFFITTVPTPHLDRKHVVFGEVVKGQSIVTAIEKASVDYRDRPTVDVVISDCGELKPEDLVEESLSDTTETTDKTAN</sequence>
<comment type="caution">
    <text evidence="6">The sequence shown here is derived from an EMBL/GenBank/DDBJ whole genome shotgun (WGS) entry which is preliminary data.</text>
</comment>
<evidence type="ECO:0000313" key="7">
    <source>
        <dbReference type="Proteomes" id="UP000217199"/>
    </source>
</evidence>
<keyword evidence="3 4" id="KW-0413">Isomerase</keyword>
<dbReference type="EC" id="5.2.1.8" evidence="4"/>
<evidence type="ECO:0000256" key="3">
    <source>
        <dbReference type="ARBA" id="ARBA00023235"/>
    </source>
</evidence>
<dbReference type="InterPro" id="IPR024936">
    <property type="entry name" value="Cyclophilin-type_PPIase"/>
</dbReference>
<dbReference type="Proteomes" id="UP000217199">
    <property type="component" value="Unassembled WGS sequence"/>
</dbReference>
<organism evidence="6 7">
    <name type="scientific">Pyrrhoderma noxium</name>
    <dbReference type="NCBI Taxonomy" id="2282107"/>
    <lineage>
        <taxon>Eukaryota</taxon>
        <taxon>Fungi</taxon>
        <taxon>Dikarya</taxon>
        <taxon>Basidiomycota</taxon>
        <taxon>Agaricomycotina</taxon>
        <taxon>Agaricomycetes</taxon>
        <taxon>Hymenochaetales</taxon>
        <taxon>Hymenochaetaceae</taxon>
        <taxon>Pyrrhoderma</taxon>
    </lineage>
</organism>
<dbReference type="OrthoDB" id="407558at2759"/>
<dbReference type="Pfam" id="PF00160">
    <property type="entry name" value="Pro_isomerase"/>
    <property type="match status" value="1"/>
</dbReference>
<dbReference type="InterPro" id="IPR002130">
    <property type="entry name" value="Cyclophilin-type_PPIase_dom"/>
</dbReference>
<reference evidence="6 7" key="1">
    <citation type="journal article" date="2017" name="Mol. Ecol.">
        <title>Comparative and population genomic landscape of Phellinus noxius: A hypervariable fungus causing root rot in trees.</title>
        <authorList>
            <person name="Chung C.L."/>
            <person name="Lee T.J."/>
            <person name="Akiba M."/>
            <person name="Lee H.H."/>
            <person name="Kuo T.H."/>
            <person name="Liu D."/>
            <person name="Ke H.M."/>
            <person name="Yokoi T."/>
            <person name="Roa M.B."/>
            <person name="Lu M.J."/>
            <person name="Chang Y.Y."/>
            <person name="Ann P.J."/>
            <person name="Tsai J.N."/>
            <person name="Chen C.Y."/>
            <person name="Tzean S.S."/>
            <person name="Ota Y."/>
            <person name="Hattori T."/>
            <person name="Sahashi N."/>
            <person name="Liou R.F."/>
            <person name="Kikuchi T."/>
            <person name="Tsai I.J."/>
        </authorList>
    </citation>
    <scope>NUCLEOTIDE SEQUENCE [LARGE SCALE GENOMIC DNA]</scope>
    <source>
        <strain evidence="6 7">FFPRI411160</strain>
    </source>
</reference>
<dbReference type="InParanoid" id="A0A286UPD7"/>
<dbReference type="Gene3D" id="2.40.100.10">
    <property type="entry name" value="Cyclophilin-like"/>
    <property type="match status" value="1"/>
</dbReference>
<dbReference type="PROSITE" id="PS00170">
    <property type="entry name" value="CSA_PPIASE_1"/>
    <property type="match status" value="1"/>
</dbReference>
<dbReference type="FunFam" id="2.40.100.10:FF:000009">
    <property type="entry name" value="Peptidyl-prolyl cis-trans isomerase D"/>
    <property type="match status" value="1"/>
</dbReference>
<dbReference type="GO" id="GO:0016018">
    <property type="term" value="F:cyclosporin A binding"/>
    <property type="evidence" value="ECO:0007669"/>
    <property type="project" value="TreeGrafter"/>
</dbReference>
<evidence type="ECO:0000256" key="1">
    <source>
        <dbReference type="ARBA" id="ARBA00000971"/>
    </source>
</evidence>
<dbReference type="PANTHER" id="PTHR11071:SF561">
    <property type="entry name" value="PEPTIDYL-PROLYL CIS-TRANS ISOMERASE D-RELATED"/>
    <property type="match status" value="1"/>
</dbReference>
<dbReference type="PROSITE" id="PS50072">
    <property type="entry name" value="CSA_PPIASE_2"/>
    <property type="match status" value="1"/>
</dbReference>
<comment type="similarity">
    <text evidence="4">Belongs to the cyclophilin-type PPIase family.</text>
</comment>
<evidence type="ECO:0000259" key="5">
    <source>
        <dbReference type="PROSITE" id="PS50072"/>
    </source>
</evidence>
<comment type="function">
    <text evidence="4">PPIases accelerate the folding of proteins. It catalyzes the cis-trans isomerization of proline imidic peptide bonds in oligopeptides.</text>
</comment>
<dbReference type="GO" id="GO:0006457">
    <property type="term" value="P:protein folding"/>
    <property type="evidence" value="ECO:0007669"/>
    <property type="project" value="InterPro"/>
</dbReference>
<keyword evidence="7" id="KW-1185">Reference proteome</keyword>
<dbReference type="SUPFAM" id="SSF50891">
    <property type="entry name" value="Cyclophilin-like"/>
    <property type="match status" value="1"/>
</dbReference>
<evidence type="ECO:0000256" key="4">
    <source>
        <dbReference type="RuleBase" id="RU363019"/>
    </source>
</evidence>
<proteinExistence type="inferred from homology"/>
<evidence type="ECO:0000256" key="2">
    <source>
        <dbReference type="ARBA" id="ARBA00023110"/>
    </source>
</evidence>
<dbReference type="PIRSF" id="PIRSF001467">
    <property type="entry name" value="Peptidylpro_ismrse"/>
    <property type="match status" value="1"/>
</dbReference>
<dbReference type="AlphaFoldDB" id="A0A286UPD7"/>
<dbReference type="GO" id="GO:0003755">
    <property type="term" value="F:peptidyl-prolyl cis-trans isomerase activity"/>
    <property type="evidence" value="ECO:0007669"/>
    <property type="project" value="UniProtKB-UniRule"/>
</dbReference>
<name>A0A286UPD7_9AGAM</name>
<comment type="catalytic activity">
    <reaction evidence="1 4">
        <text>[protein]-peptidylproline (omega=180) = [protein]-peptidylproline (omega=0)</text>
        <dbReference type="Rhea" id="RHEA:16237"/>
        <dbReference type="Rhea" id="RHEA-COMP:10747"/>
        <dbReference type="Rhea" id="RHEA-COMP:10748"/>
        <dbReference type="ChEBI" id="CHEBI:83833"/>
        <dbReference type="ChEBI" id="CHEBI:83834"/>
        <dbReference type="EC" id="5.2.1.8"/>
    </reaction>
</comment>
<accession>A0A286UPD7</accession>